<protein>
    <recommendedName>
        <fullName evidence="1">NmrA-like domain-containing protein</fullName>
    </recommendedName>
</protein>
<dbReference type="PANTHER" id="PTHR48079">
    <property type="entry name" value="PROTEIN YEEZ"/>
    <property type="match status" value="1"/>
</dbReference>
<dbReference type="InterPro" id="IPR036291">
    <property type="entry name" value="NAD(P)-bd_dom_sf"/>
</dbReference>
<dbReference type="InterPro" id="IPR021858">
    <property type="entry name" value="Fun_TF"/>
</dbReference>
<gene>
    <name evidence="2" type="ORF">CNMCM6805_005904</name>
</gene>
<keyword evidence="3" id="KW-1185">Reference proteome</keyword>
<comment type="caution">
    <text evidence="2">The sequence shown here is derived from an EMBL/GenBank/DDBJ whole genome shotgun (WGS) entry which is preliminary data.</text>
</comment>
<dbReference type="SUPFAM" id="SSF51735">
    <property type="entry name" value="NAD(P)-binding Rossmann-fold domains"/>
    <property type="match status" value="1"/>
</dbReference>
<accession>A0A8H4MDW0</accession>
<reference evidence="2" key="1">
    <citation type="journal article" date="2020" name="bioRxiv">
        <title>Genomic and phenotypic heterogeneity of clinical isolates of the human pathogens Aspergillus fumigatus, Aspergillus lentulus and Aspergillus fumigatiaffinis.</title>
        <authorList>
            <person name="dos Santos R.A.C."/>
            <person name="Steenwyk J.L."/>
            <person name="Rivero-Menendez O."/>
            <person name="Mead M.E."/>
            <person name="Silva L.P."/>
            <person name="Bastos R.W."/>
            <person name="Alastruey-Izquierdo A."/>
            <person name="Goldman G.H."/>
            <person name="Rokas A."/>
        </authorList>
    </citation>
    <scope>NUCLEOTIDE SEQUENCE</scope>
    <source>
        <strain evidence="2">CNM-CM6805</strain>
    </source>
</reference>
<dbReference type="AlphaFoldDB" id="A0A8H4MDW0"/>
<dbReference type="Pfam" id="PF11951">
    <property type="entry name" value="Fungal_trans_2"/>
    <property type="match status" value="1"/>
</dbReference>
<dbReference type="EMBL" id="JAAAPX010000033">
    <property type="protein sequence ID" value="KAF4239245.1"/>
    <property type="molecule type" value="Genomic_DNA"/>
</dbReference>
<dbReference type="PANTHER" id="PTHR48079:SF8">
    <property type="entry name" value="NAD(P)-BINDING DOMAIN-CONTAINING PROTEIN"/>
    <property type="match status" value="1"/>
</dbReference>
<dbReference type="InterPro" id="IPR008030">
    <property type="entry name" value="NmrA-like"/>
</dbReference>
<reference evidence="2" key="2">
    <citation type="submission" date="2020-04" db="EMBL/GenBank/DDBJ databases">
        <authorList>
            <person name="Santos R.A.C."/>
            <person name="Steenwyk J.L."/>
            <person name="Rivero-Menendez O."/>
            <person name="Mead M.E."/>
            <person name="Silva L.P."/>
            <person name="Bastos R.W."/>
            <person name="Alastruey-Izquierdo A."/>
            <person name="Goldman G.H."/>
            <person name="Rokas A."/>
        </authorList>
    </citation>
    <scope>NUCLEOTIDE SEQUENCE</scope>
    <source>
        <strain evidence="2">CNM-CM6805</strain>
    </source>
</reference>
<proteinExistence type="predicted"/>
<dbReference type="Pfam" id="PF05368">
    <property type="entry name" value="NmrA"/>
    <property type="match status" value="1"/>
</dbReference>
<dbReference type="Proteomes" id="UP000653565">
    <property type="component" value="Unassembled WGS sequence"/>
</dbReference>
<dbReference type="GO" id="GO:0004029">
    <property type="term" value="F:aldehyde dehydrogenase (NAD+) activity"/>
    <property type="evidence" value="ECO:0007669"/>
    <property type="project" value="TreeGrafter"/>
</dbReference>
<feature type="domain" description="NmrA-like" evidence="1">
    <location>
        <begin position="6"/>
        <end position="93"/>
    </location>
</feature>
<dbReference type="GO" id="GO:0005737">
    <property type="term" value="C:cytoplasm"/>
    <property type="evidence" value="ECO:0007669"/>
    <property type="project" value="TreeGrafter"/>
</dbReference>
<evidence type="ECO:0000313" key="2">
    <source>
        <dbReference type="EMBL" id="KAF4239245.1"/>
    </source>
</evidence>
<organism evidence="2 3">
    <name type="scientific">Aspergillus fumigatiaffinis</name>
    <dbReference type="NCBI Taxonomy" id="340414"/>
    <lineage>
        <taxon>Eukaryota</taxon>
        <taxon>Fungi</taxon>
        <taxon>Dikarya</taxon>
        <taxon>Ascomycota</taxon>
        <taxon>Pezizomycotina</taxon>
        <taxon>Eurotiomycetes</taxon>
        <taxon>Eurotiomycetidae</taxon>
        <taxon>Eurotiales</taxon>
        <taxon>Aspergillaceae</taxon>
        <taxon>Aspergillus</taxon>
        <taxon>Aspergillus subgen. Fumigati</taxon>
    </lineage>
</organism>
<evidence type="ECO:0000259" key="1">
    <source>
        <dbReference type="Pfam" id="PF05368"/>
    </source>
</evidence>
<dbReference type="Gene3D" id="3.40.50.720">
    <property type="entry name" value="NAD(P)-binding Rossmann-like Domain"/>
    <property type="match status" value="1"/>
</dbReference>
<dbReference type="InterPro" id="IPR051783">
    <property type="entry name" value="NAD(P)-dependent_oxidoreduct"/>
</dbReference>
<name>A0A8H4MDW0_9EURO</name>
<sequence length="977" mass="108587">MATPPRIFLTGASGYIGGDVLHALRSAHPEYSISTLVRDPKKAALLSQAYPNVQVICGDLDSTSLIEEEARQADVVVHTASSSHIESVKAIARGLAKRSDPGYWLQISGASVLSIADIVRGTYGEGTDKIFGDVDDANAVRDIIRQNATRRVVDNFILNLTGPKTALVFPPIIYGRGRGIIKQRSIQIPELARVTIETGRAIQVGKAESTWSNVHISDVSDLFVKLVEKAVQKETGENLWNQEGLYFPGNSMLSFKGISELLAQTAHRLGLIESPLVSEIDHVEADKLSPHGAVLWGTNARQNSQRARKLLGSINASLAEIDLRTRDIDNPPTGDIVVGPFAVLGLPTPESQRGDNVVHQQAEQDEPDSISVESEAHLAQPISPPVIEDSSEAIGPLTTFAQSSFISDSVCHFDDFLHWSDLLGCSPDALGWNPAPISNDMNLGTNITALGTEFEIDPMPFDGPANVGSFSLAPDGDGSMQTTGPTEMASTLLHAASLAEAPFLFKHFHDNVIPQTMPMPLGKKSPWKILNVPAAMVTYSDLTILGSQNINHARQANLYGLLACSAIHLSTYPSAPSSDAAQHWQGTAENLFEQAREHMQLSIKYETQEPKGAKYKDQLMAICCLTEYAILSGQQHYARGFLINAEYILRMRGLPKRRISPKARLLHHVYTWLRLVGESTYVLHDYQPSASFIEALNSDFRPRQPDPRNQVRSEADQKVPQLDDFLRLEAHHSDSDLNIDDPKDQETGLHDIHLQDSRNFSDTLYKQIYGIPETWLTLISQTTRLANVMETFRVARQSQKKASLEAWETLHRRSEHLENMICSFVLRHNRRVRSKHLDSSKPHEPMLRALNGALLIFFYRRVRQVHPAVLAGHVDDVITALADFQKAVPAEHPMSPATAWPMFIAGCEALTASKRDAVLQFFNRAESICRFPIFQTAREILTDVWNQQDQHLETNRRDPMPTWITIVRQKNLWPLFC</sequence>
<evidence type="ECO:0000313" key="3">
    <source>
        <dbReference type="Proteomes" id="UP000653565"/>
    </source>
</evidence>